<protein>
    <submittedName>
        <fullName evidence="1">Uncharacterized protein</fullName>
    </submittedName>
</protein>
<dbReference type="Proteomes" id="UP000183994">
    <property type="component" value="Unassembled WGS sequence"/>
</dbReference>
<keyword evidence="2" id="KW-1185">Reference proteome</keyword>
<dbReference type="STRING" id="1121393.SAMN02745216_04009"/>
<proteinExistence type="predicted"/>
<dbReference type="RefSeq" id="WP_073478039.1">
    <property type="nucleotide sequence ID" value="NZ_FQZU01000032.1"/>
</dbReference>
<sequence>MLFEHADFYSLPVDYTPRRPEYFQVRRIVLAKGACATKERRDYVSRIIALYPDAEVENRPDSSGNKGV</sequence>
<reference evidence="2" key="1">
    <citation type="submission" date="2016-11" db="EMBL/GenBank/DDBJ databases">
        <authorList>
            <person name="Varghese N."/>
            <person name="Submissions S."/>
        </authorList>
    </citation>
    <scope>NUCLEOTIDE SEQUENCE [LARGE SCALE GENOMIC DNA]</scope>
    <source>
        <strain evidence="2">DSM 16219</strain>
    </source>
</reference>
<evidence type="ECO:0000313" key="2">
    <source>
        <dbReference type="Proteomes" id="UP000183994"/>
    </source>
</evidence>
<gene>
    <name evidence="1" type="ORF">SAMN02745216_04009</name>
</gene>
<accession>A0A1M6UY63</accession>
<name>A0A1M6UY63_9BACT</name>
<evidence type="ECO:0000313" key="1">
    <source>
        <dbReference type="EMBL" id="SHK74192.1"/>
    </source>
</evidence>
<dbReference type="EMBL" id="FQZU01000032">
    <property type="protein sequence ID" value="SHK74192.1"/>
    <property type="molecule type" value="Genomic_DNA"/>
</dbReference>
<organism evidence="1 2">
    <name type="scientific">Desulfatibacillum alkenivorans DSM 16219</name>
    <dbReference type="NCBI Taxonomy" id="1121393"/>
    <lineage>
        <taxon>Bacteria</taxon>
        <taxon>Pseudomonadati</taxon>
        <taxon>Thermodesulfobacteriota</taxon>
        <taxon>Desulfobacteria</taxon>
        <taxon>Desulfobacterales</taxon>
        <taxon>Desulfatibacillaceae</taxon>
        <taxon>Desulfatibacillum</taxon>
    </lineage>
</organism>
<dbReference type="AlphaFoldDB" id="A0A1M6UY63"/>